<accession>I3ILS5</accession>
<name>I3ILS5_9BACT</name>
<organism evidence="1 2">
    <name type="scientific">Candidatus Jettenia caeni</name>
    <dbReference type="NCBI Taxonomy" id="247490"/>
    <lineage>
        <taxon>Bacteria</taxon>
        <taxon>Pseudomonadati</taxon>
        <taxon>Planctomycetota</taxon>
        <taxon>Candidatus Brocadiia</taxon>
        <taxon>Candidatus Brocadiales</taxon>
        <taxon>Candidatus Brocadiaceae</taxon>
        <taxon>Candidatus Jettenia</taxon>
    </lineage>
</organism>
<sequence>MNKNGKHKLLAVLFAEAKKVGLSAETLREYIAPEILGGKRLSEATSKEVFRVITHITDCRDASRDTALRVPTRGQREIRKRYESSRTGLLEEIADLARARYGADFIVPLNNLCARFGESDGYRKMRIAGLKELKKRLIELQKEDPLKPQISPITQIE</sequence>
<keyword evidence="2" id="KW-1185">Reference proteome</keyword>
<comment type="caution">
    <text evidence="1">The sequence shown here is derived from an EMBL/GenBank/DDBJ whole genome shotgun (WGS) entry which is preliminary data.</text>
</comment>
<protein>
    <submittedName>
        <fullName evidence="1">Uncharacterized protein</fullName>
    </submittedName>
</protein>
<dbReference type="STRING" id="247490.KSU1_C1074"/>
<dbReference type="Proteomes" id="UP000002985">
    <property type="component" value="Unassembled WGS sequence"/>
</dbReference>
<evidence type="ECO:0000313" key="1">
    <source>
        <dbReference type="EMBL" id="GAB62670.1"/>
    </source>
</evidence>
<dbReference type="EMBL" id="BAFH01000003">
    <property type="protein sequence ID" value="GAB62670.1"/>
    <property type="molecule type" value="Genomic_DNA"/>
</dbReference>
<proteinExistence type="predicted"/>
<gene>
    <name evidence="1" type="ORF">KSU1_C1074</name>
</gene>
<reference evidence="1 2" key="1">
    <citation type="journal article" date="2012" name="FEBS Lett.">
        <title>Anammox organism KSU-1 expresses a NirK-type copper-containing nitrite reductase instead of a NirS-type with cytochrome cd1.</title>
        <authorList>
            <person name="Hira D."/>
            <person name="Toh H."/>
            <person name="Migita C.T."/>
            <person name="Okubo H."/>
            <person name="Nishiyama T."/>
            <person name="Hattori M."/>
            <person name="Furukawa K."/>
            <person name="Fujii T."/>
        </authorList>
    </citation>
    <scope>NUCLEOTIDE SEQUENCE [LARGE SCALE GENOMIC DNA]</scope>
</reference>
<evidence type="ECO:0000313" key="2">
    <source>
        <dbReference type="Proteomes" id="UP000002985"/>
    </source>
</evidence>
<dbReference type="AlphaFoldDB" id="I3ILS5"/>